<accession>A0A4S3JM41</accession>
<comment type="caution">
    <text evidence="1">The sequence shown here is derived from an EMBL/GenBank/DDBJ whole genome shotgun (WGS) entry which is preliminary data.</text>
</comment>
<name>A0A4S3JM41_9EURO</name>
<evidence type="ECO:0000313" key="1">
    <source>
        <dbReference type="EMBL" id="THC95797.1"/>
    </source>
</evidence>
<organism evidence="1 2">
    <name type="scientific">Aspergillus tanneri</name>
    <dbReference type="NCBI Taxonomy" id="1220188"/>
    <lineage>
        <taxon>Eukaryota</taxon>
        <taxon>Fungi</taxon>
        <taxon>Dikarya</taxon>
        <taxon>Ascomycota</taxon>
        <taxon>Pezizomycotina</taxon>
        <taxon>Eurotiomycetes</taxon>
        <taxon>Eurotiomycetidae</taxon>
        <taxon>Eurotiales</taxon>
        <taxon>Aspergillaceae</taxon>
        <taxon>Aspergillus</taxon>
        <taxon>Aspergillus subgen. Circumdati</taxon>
    </lineage>
</organism>
<dbReference type="Proteomes" id="UP000308092">
    <property type="component" value="Unassembled WGS sequence"/>
</dbReference>
<proteinExistence type="predicted"/>
<gene>
    <name evidence="1" type="ORF">EYZ11_004707</name>
</gene>
<keyword evidence="2" id="KW-1185">Reference proteome</keyword>
<dbReference type="AlphaFoldDB" id="A0A4S3JM41"/>
<dbReference type="VEuPathDB" id="FungiDB:EYZ11_004707"/>
<dbReference type="EMBL" id="SOSA01000141">
    <property type="protein sequence ID" value="THC95797.1"/>
    <property type="molecule type" value="Genomic_DNA"/>
</dbReference>
<evidence type="ECO:0000313" key="2">
    <source>
        <dbReference type="Proteomes" id="UP000308092"/>
    </source>
</evidence>
<protein>
    <submittedName>
        <fullName evidence="1">Uncharacterized protein</fullName>
    </submittedName>
</protein>
<sequence>MPLDGNSERALALREGPKTKCKNTPFYRTHDGAEEGTAYLATI</sequence>
<reference evidence="1 2" key="1">
    <citation type="submission" date="2019-03" db="EMBL/GenBank/DDBJ databases">
        <title>The genome sequence of a newly discovered highly antifungal drug resistant Aspergillus species, Aspergillus tanneri NIH 1004.</title>
        <authorList>
            <person name="Mounaud S."/>
            <person name="Singh I."/>
            <person name="Joardar V."/>
            <person name="Pakala S."/>
            <person name="Pakala S."/>
            <person name="Venepally P."/>
            <person name="Hoover J."/>
            <person name="Nierman W."/>
            <person name="Chung J."/>
            <person name="Losada L."/>
        </authorList>
    </citation>
    <scope>NUCLEOTIDE SEQUENCE [LARGE SCALE GENOMIC DNA]</scope>
    <source>
        <strain evidence="1 2">NIH1004</strain>
    </source>
</reference>